<dbReference type="InterPro" id="IPR017871">
    <property type="entry name" value="ABC_transporter-like_CS"/>
</dbReference>
<feature type="transmembrane region" description="Helical" evidence="9">
    <location>
        <begin position="24"/>
        <end position="45"/>
    </location>
</feature>
<evidence type="ECO:0000256" key="2">
    <source>
        <dbReference type="ARBA" id="ARBA00022448"/>
    </source>
</evidence>
<feature type="transmembrane region" description="Helical" evidence="9">
    <location>
        <begin position="51"/>
        <end position="69"/>
    </location>
</feature>
<dbReference type="Proteomes" id="UP000799118">
    <property type="component" value="Unassembled WGS sequence"/>
</dbReference>
<name>A0A6A4GMU5_9AGAR</name>
<dbReference type="OrthoDB" id="6500128at2759"/>
<gene>
    <name evidence="12" type="ORF">BT96DRAFT_1083879</name>
</gene>
<dbReference type="InterPro" id="IPR027417">
    <property type="entry name" value="P-loop_NTPase"/>
</dbReference>
<keyword evidence="3 9" id="KW-0812">Transmembrane</keyword>
<feature type="domain" description="ABC transmembrane type-1" evidence="11">
    <location>
        <begin position="204"/>
        <end position="486"/>
    </location>
</feature>
<dbReference type="PROSITE" id="PS50893">
    <property type="entry name" value="ABC_TRANSPORTER_2"/>
    <property type="match status" value="2"/>
</dbReference>
<keyword evidence="13" id="KW-1185">Reference proteome</keyword>
<dbReference type="SMART" id="SM00382">
    <property type="entry name" value="AAA"/>
    <property type="match status" value="2"/>
</dbReference>
<accession>A0A6A4GMU5</accession>
<keyword evidence="2" id="KW-0813">Transport</keyword>
<dbReference type="PANTHER" id="PTHR24223:SF399">
    <property type="entry name" value="ABC TRANSPORTER ATNG"/>
    <property type="match status" value="1"/>
</dbReference>
<keyword evidence="7 9" id="KW-0472">Membrane</keyword>
<dbReference type="PANTHER" id="PTHR24223">
    <property type="entry name" value="ATP-BINDING CASSETTE SUB-FAMILY C"/>
    <property type="match status" value="1"/>
</dbReference>
<feature type="transmembrane region" description="Helical" evidence="9">
    <location>
        <begin position="941"/>
        <end position="969"/>
    </location>
</feature>
<feature type="transmembrane region" description="Helical" evidence="9">
    <location>
        <begin position="238"/>
        <end position="262"/>
    </location>
</feature>
<feature type="transmembrane region" description="Helical" evidence="9">
    <location>
        <begin position="808"/>
        <end position="828"/>
    </location>
</feature>
<keyword evidence="5" id="KW-0067">ATP-binding</keyword>
<proteinExistence type="predicted"/>
<dbReference type="GO" id="GO:0016887">
    <property type="term" value="F:ATP hydrolysis activity"/>
    <property type="evidence" value="ECO:0007669"/>
    <property type="project" value="InterPro"/>
</dbReference>
<dbReference type="GO" id="GO:0016020">
    <property type="term" value="C:membrane"/>
    <property type="evidence" value="ECO:0007669"/>
    <property type="project" value="UniProtKB-SubCell"/>
</dbReference>
<dbReference type="GO" id="GO:0140359">
    <property type="term" value="F:ABC-type transporter activity"/>
    <property type="evidence" value="ECO:0007669"/>
    <property type="project" value="InterPro"/>
</dbReference>
<feature type="transmembrane region" description="Helical" evidence="9">
    <location>
        <begin position="1046"/>
        <end position="1065"/>
    </location>
</feature>
<feature type="transmembrane region" description="Helical" evidence="9">
    <location>
        <begin position="81"/>
        <end position="99"/>
    </location>
</feature>
<dbReference type="Gene3D" id="3.40.50.300">
    <property type="entry name" value="P-loop containing nucleotide triphosphate hydrolases"/>
    <property type="match status" value="2"/>
</dbReference>
<feature type="transmembrane region" description="Helical" evidence="9">
    <location>
        <begin position="892"/>
        <end position="912"/>
    </location>
</feature>
<evidence type="ECO:0000256" key="8">
    <source>
        <dbReference type="ARBA" id="ARBA00023180"/>
    </source>
</evidence>
<evidence type="ECO:0000256" key="4">
    <source>
        <dbReference type="ARBA" id="ARBA00022741"/>
    </source>
</evidence>
<protein>
    <submittedName>
        <fullName evidence="12">P-loop containing nucleoside triphosphate hydrolase protein</fullName>
    </submittedName>
</protein>
<dbReference type="EMBL" id="ML769863">
    <property type="protein sequence ID" value="KAE9386607.1"/>
    <property type="molecule type" value="Genomic_DNA"/>
</dbReference>
<feature type="transmembrane region" description="Helical" evidence="9">
    <location>
        <begin position="461"/>
        <end position="483"/>
    </location>
</feature>
<evidence type="ECO:0000313" key="12">
    <source>
        <dbReference type="EMBL" id="KAE9386607.1"/>
    </source>
</evidence>
<feature type="transmembrane region" description="Helical" evidence="9">
    <location>
        <begin position="340"/>
        <end position="363"/>
    </location>
</feature>
<evidence type="ECO:0000256" key="9">
    <source>
        <dbReference type="SAM" id="Phobius"/>
    </source>
</evidence>
<dbReference type="CDD" id="cd18579">
    <property type="entry name" value="ABC_6TM_ABCC_D1"/>
    <property type="match status" value="1"/>
</dbReference>
<organism evidence="12 13">
    <name type="scientific">Gymnopus androsaceus JB14</name>
    <dbReference type="NCBI Taxonomy" id="1447944"/>
    <lineage>
        <taxon>Eukaryota</taxon>
        <taxon>Fungi</taxon>
        <taxon>Dikarya</taxon>
        <taxon>Basidiomycota</taxon>
        <taxon>Agaricomycotina</taxon>
        <taxon>Agaricomycetes</taxon>
        <taxon>Agaricomycetidae</taxon>
        <taxon>Agaricales</taxon>
        <taxon>Marasmiineae</taxon>
        <taxon>Omphalotaceae</taxon>
        <taxon>Gymnopus</taxon>
    </lineage>
</organism>
<dbReference type="Pfam" id="PF00664">
    <property type="entry name" value="ABC_membrane"/>
    <property type="match status" value="2"/>
</dbReference>
<evidence type="ECO:0000259" key="10">
    <source>
        <dbReference type="PROSITE" id="PS50893"/>
    </source>
</evidence>
<dbReference type="InterPro" id="IPR011527">
    <property type="entry name" value="ABC1_TM_dom"/>
</dbReference>
<dbReference type="PROSITE" id="PS50929">
    <property type="entry name" value="ABC_TM1F"/>
    <property type="match status" value="2"/>
</dbReference>
<dbReference type="InterPro" id="IPR003593">
    <property type="entry name" value="AAA+_ATPase"/>
</dbReference>
<dbReference type="CDD" id="cd03244">
    <property type="entry name" value="ABCC_MRP_domain2"/>
    <property type="match status" value="1"/>
</dbReference>
<dbReference type="GO" id="GO:0005524">
    <property type="term" value="F:ATP binding"/>
    <property type="evidence" value="ECO:0007669"/>
    <property type="project" value="UniProtKB-KW"/>
</dbReference>
<dbReference type="Pfam" id="PF00005">
    <property type="entry name" value="ABC_tran"/>
    <property type="match status" value="2"/>
</dbReference>
<dbReference type="CDD" id="cd18580">
    <property type="entry name" value="ABC_6TM_ABCC_D2"/>
    <property type="match status" value="1"/>
</dbReference>
<keyword evidence="12" id="KW-0378">Hydrolase</keyword>
<evidence type="ECO:0000259" key="11">
    <source>
        <dbReference type="PROSITE" id="PS50929"/>
    </source>
</evidence>
<feature type="domain" description="ABC transporter" evidence="10">
    <location>
        <begin position="524"/>
        <end position="746"/>
    </location>
</feature>
<dbReference type="InterPro" id="IPR036640">
    <property type="entry name" value="ABC1_TM_sf"/>
</dbReference>
<dbReference type="PROSITE" id="PS00211">
    <property type="entry name" value="ABC_TRANSPORTER_1"/>
    <property type="match status" value="2"/>
</dbReference>
<dbReference type="FunFam" id="3.40.50.300:FF:000838">
    <property type="entry name" value="ABC multidrug transporter (Eurofung)"/>
    <property type="match status" value="1"/>
</dbReference>
<dbReference type="InterPro" id="IPR044746">
    <property type="entry name" value="ABCC_6TM_D1"/>
</dbReference>
<feature type="domain" description="ABC transmembrane type-1" evidence="11">
    <location>
        <begin position="808"/>
        <end position="1089"/>
    </location>
</feature>
<evidence type="ECO:0000256" key="7">
    <source>
        <dbReference type="ARBA" id="ARBA00023136"/>
    </source>
</evidence>
<dbReference type="SUPFAM" id="SSF52540">
    <property type="entry name" value="P-loop containing nucleoside triphosphate hydrolases"/>
    <property type="match status" value="2"/>
</dbReference>
<reference evidence="12" key="1">
    <citation type="journal article" date="2019" name="Environ. Microbiol.">
        <title>Fungal ecological strategies reflected in gene transcription - a case study of two litter decomposers.</title>
        <authorList>
            <person name="Barbi F."/>
            <person name="Kohler A."/>
            <person name="Barry K."/>
            <person name="Baskaran P."/>
            <person name="Daum C."/>
            <person name="Fauchery L."/>
            <person name="Ihrmark K."/>
            <person name="Kuo A."/>
            <person name="LaButti K."/>
            <person name="Lipzen A."/>
            <person name="Morin E."/>
            <person name="Grigoriev I.V."/>
            <person name="Henrissat B."/>
            <person name="Lindahl B."/>
            <person name="Martin F."/>
        </authorList>
    </citation>
    <scope>NUCLEOTIDE SEQUENCE</scope>
    <source>
        <strain evidence="12">JB14</strain>
    </source>
</reference>
<feature type="transmembrane region" description="Helical" evidence="9">
    <location>
        <begin position="317"/>
        <end position="334"/>
    </location>
</feature>
<feature type="domain" description="ABC transporter" evidence="10">
    <location>
        <begin position="1134"/>
        <end position="1367"/>
    </location>
</feature>
<evidence type="ECO:0000256" key="1">
    <source>
        <dbReference type="ARBA" id="ARBA00004141"/>
    </source>
</evidence>
<dbReference type="SUPFAM" id="SSF90123">
    <property type="entry name" value="ABC transporter transmembrane region"/>
    <property type="match status" value="2"/>
</dbReference>
<feature type="transmembrane region" description="Helical" evidence="9">
    <location>
        <begin position="858"/>
        <end position="880"/>
    </location>
</feature>
<keyword evidence="4" id="KW-0547">Nucleotide-binding</keyword>
<keyword evidence="6 9" id="KW-1133">Transmembrane helix</keyword>
<comment type="subcellular location">
    <subcellularLocation>
        <location evidence="1">Membrane</location>
        <topology evidence="1">Multi-pass membrane protein</topology>
    </subcellularLocation>
</comment>
<evidence type="ECO:0000256" key="5">
    <source>
        <dbReference type="ARBA" id="ARBA00022840"/>
    </source>
</evidence>
<dbReference type="Gene3D" id="1.20.1560.10">
    <property type="entry name" value="ABC transporter type 1, transmembrane domain"/>
    <property type="match status" value="2"/>
</dbReference>
<dbReference type="InterPro" id="IPR003439">
    <property type="entry name" value="ABC_transporter-like_ATP-bd"/>
</dbReference>
<evidence type="ECO:0000313" key="13">
    <source>
        <dbReference type="Proteomes" id="UP000799118"/>
    </source>
</evidence>
<feature type="transmembrane region" description="Helical" evidence="9">
    <location>
        <begin position="423"/>
        <end position="449"/>
    </location>
</feature>
<dbReference type="InterPro" id="IPR050173">
    <property type="entry name" value="ABC_transporter_C-like"/>
</dbReference>
<sequence>MFNILALISWVLLSNESMDRAHKIIVAALAANLVTSILMLALVVGSPNEPAIFTAHSLCLFVIVILSVAQVRTFVIIQSQLSVFFLVAFFGGYATRIFMVMTLSLPPVHGKLLAQSAETAGIFNKMMLIWAFPMIWKGRGADIQIDSLEELNSTFNSTVLFQLFKVAWKHPKNLMHGKPSLEKALLHSFLPYLLSPVLPGLVRALAQGLQPLLVLASLKFIQSYSDTTPGTIPQPVEYGYALAGGFALVYFGFAASTALYYTAVYRTGTQLRAALAQAIYRKTVRLSASSSQASHHPVNLMSSDVNRLTRHIDPLHQLWISCVMLAIGLIILHSQIGVSFVASIITIFTVIILLPWLSASIYARSAISSARADYRIRLISGIVNQIKGIKLTGYEPELLEKVADARKREAAAGRRTWMQFSKVVAVTSINSNLLSLVTLATYAIISVYGTGTDSLVTTRLFTVYTVMSVVAAPLMVAGQYWPGIVKSYQSIKRIETFLNYSEMEGVDYTSESDVIKEEPFGCEVRFDKATIGWEHKTVLDNMSFEIPLKKCTMITGHVASGKTTLISTLLQETEVISGRITYPWTRGSIAYCSQKPWIQSSRNLAENILFVSSMDSDWYNTVIKACALDVDFAGMPDGDQTGANKLSGGQQARVALARALYTRKEIFVLDDPLSALDSTTSAHVFEALLGLNGLLRGKTVIMSTNHASHIQAADLIVELNHEGVNVVRHNASFDAISSINIQMTNAGGNSLTSFPLDKSSANDGQKLTTKEDMPVKAHSHDVEIVNSGAIGLKTYVHYSRASGHHRTAIYTLLLVASVALQVVTPVYLQFWSTYNDSHQSDKDRGTQRVMLGKYLGGYAAFEASYGIAVIAVFFYALPFLSNIAGINLHGSAMSGVMASPLCFFTATTPGQILSRFSQDISLIDTDFPIAMYDLTYQGLSIIGSIVLLIVTVPYLAIVLVVVALLGYFVQKLYIATSRQIRRLELASNSPIYTLMSETLEVNGLFTIRAAGAEEALIIRNTRLLSPSQRTYHYDNVTKSWLNTMTAYLAAIINTFVMLIAVIGRHSTKVGLLGVAMSQIVSLQEAITLLLVSLAAAEVSIVAVERNLEYSQLIPEEPNDTKDSVQDWSVVAGMITFDSVTPYYNGCDEPVLKGISFQIPAGSHTALCGRTGSGKSTTFLALLRAIPFEGNIRIDGLTTTNLSIKTLRRNIAIVTQDPFVLEGTLRENLDMTGLLNDEEIWSALEAVQLKDMAMGLPNKLDQQLKSSGSDFSQGQIQLLALGRTLLRKNKIVILDEATANLDMETDRKIQQIIRSALKNVTVITIAHRIHTITDYDQIIVLNQGKIVEAGKPEDLLQNDDGSLAQLLKHDSSKPKTQKLT</sequence>
<evidence type="ECO:0000256" key="3">
    <source>
        <dbReference type="ARBA" id="ARBA00022692"/>
    </source>
</evidence>
<keyword evidence="8" id="KW-0325">Glycoprotein</keyword>
<dbReference type="InterPro" id="IPR044726">
    <property type="entry name" value="ABCC_6TM_D2"/>
</dbReference>
<evidence type="ECO:0000256" key="6">
    <source>
        <dbReference type="ARBA" id="ARBA00022989"/>
    </source>
</evidence>